<reference evidence="2" key="1">
    <citation type="submission" date="2020-03" db="EMBL/GenBank/DDBJ databases">
        <title>Draft Genome Sequence of Cylindrodendrum hubeiense.</title>
        <authorList>
            <person name="Buettner E."/>
            <person name="Kellner H."/>
        </authorList>
    </citation>
    <scope>NUCLEOTIDE SEQUENCE</scope>
    <source>
        <strain evidence="2">IHI 201604</strain>
    </source>
</reference>
<feature type="region of interest" description="Disordered" evidence="1">
    <location>
        <begin position="67"/>
        <end position="107"/>
    </location>
</feature>
<evidence type="ECO:0000313" key="3">
    <source>
        <dbReference type="Proteomes" id="UP000722485"/>
    </source>
</evidence>
<keyword evidence="3" id="KW-1185">Reference proteome</keyword>
<dbReference type="EMBL" id="JAANBB010000207">
    <property type="protein sequence ID" value="KAF7546597.1"/>
    <property type="molecule type" value="Genomic_DNA"/>
</dbReference>
<evidence type="ECO:0000256" key="1">
    <source>
        <dbReference type="SAM" id="MobiDB-lite"/>
    </source>
</evidence>
<sequence length="168" mass="18882">MALCLLLQATSRTRNRNRKTHRRTDLSNVLVPSLSRSGEGQLTEWRSGAGISAACICTITEAELGSEGDHVRKANEPWPKSKPVTRANKHEGGKKRRSGLVSRAEGRPVTRRHCSLFRIEALSAGESMVDGRWPMVDEARGSQGREARQWRRRRSEGSRRDQLRNRAA</sequence>
<comment type="caution">
    <text evidence="2">The sequence shown here is derived from an EMBL/GenBank/DDBJ whole genome shotgun (WGS) entry which is preliminary data.</text>
</comment>
<dbReference type="Proteomes" id="UP000722485">
    <property type="component" value="Unassembled WGS sequence"/>
</dbReference>
<evidence type="ECO:0000313" key="2">
    <source>
        <dbReference type="EMBL" id="KAF7546597.1"/>
    </source>
</evidence>
<name>A0A9P5HBF5_9HYPO</name>
<accession>A0A9P5HBF5</accession>
<protein>
    <submittedName>
        <fullName evidence="2">Uncharacterized protein</fullName>
    </submittedName>
</protein>
<gene>
    <name evidence="2" type="ORF">G7Z17_g8309</name>
</gene>
<dbReference type="AlphaFoldDB" id="A0A9P5HBF5"/>
<proteinExistence type="predicted"/>
<feature type="region of interest" description="Disordered" evidence="1">
    <location>
        <begin position="137"/>
        <end position="168"/>
    </location>
</feature>
<organism evidence="2 3">
    <name type="scientific">Cylindrodendrum hubeiense</name>
    <dbReference type="NCBI Taxonomy" id="595255"/>
    <lineage>
        <taxon>Eukaryota</taxon>
        <taxon>Fungi</taxon>
        <taxon>Dikarya</taxon>
        <taxon>Ascomycota</taxon>
        <taxon>Pezizomycotina</taxon>
        <taxon>Sordariomycetes</taxon>
        <taxon>Hypocreomycetidae</taxon>
        <taxon>Hypocreales</taxon>
        <taxon>Nectriaceae</taxon>
        <taxon>Cylindrodendrum</taxon>
    </lineage>
</organism>